<keyword evidence="1" id="KW-0812">Transmembrane</keyword>
<feature type="transmembrane region" description="Helical" evidence="1">
    <location>
        <begin position="187"/>
        <end position="205"/>
    </location>
</feature>
<gene>
    <name evidence="2" type="ORF">DJ90_2956</name>
</gene>
<dbReference type="InterPro" id="IPR007404">
    <property type="entry name" value="YdjM-like"/>
</dbReference>
<keyword evidence="1" id="KW-0472">Membrane</keyword>
<dbReference type="OrthoDB" id="2608990at2"/>
<reference evidence="2 3" key="1">
    <citation type="submission" date="2014-04" db="EMBL/GenBank/DDBJ databases">
        <authorList>
            <person name="Bishop-Lilly K.A."/>
            <person name="Broomall S.M."/>
            <person name="Chain P.S."/>
            <person name="Chertkov O."/>
            <person name="Coyne S.R."/>
            <person name="Daligault H.E."/>
            <person name="Davenport K.W."/>
            <person name="Erkkila T."/>
            <person name="Frey K.G."/>
            <person name="Gibbons H.S."/>
            <person name="Gu W."/>
            <person name="Jaissle J."/>
            <person name="Johnson S.L."/>
            <person name="Koroleva G.I."/>
            <person name="Ladner J.T."/>
            <person name="Lo C.-C."/>
            <person name="Minogue T.D."/>
            <person name="Munk C."/>
            <person name="Palacios G.F."/>
            <person name="Redden C.L."/>
            <person name="Rosenzweig C.N."/>
            <person name="Scholz M.B."/>
            <person name="Teshima H."/>
            <person name="Xu Y."/>
        </authorList>
    </citation>
    <scope>NUCLEOTIDE SEQUENCE [LARGE SCALE GENOMIC DNA]</scope>
    <source>
        <strain evidence="2 3">8244</strain>
    </source>
</reference>
<feature type="transmembrane region" description="Helical" evidence="1">
    <location>
        <begin position="237"/>
        <end position="255"/>
    </location>
</feature>
<evidence type="ECO:0000313" key="3">
    <source>
        <dbReference type="Proteomes" id="UP000029278"/>
    </source>
</evidence>
<dbReference type="EMBL" id="JMQA01000053">
    <property type="protein sequence ID" value="KFM93040.1"/>
    <property type="molecule type" value="Genomic_DNA"/>
</dbReference>
<sequence>MNKKGHVALAVATGTVGLYFMADPALQSSIFPATAIVFASSVGGLAPDLDHKTSTASKHIQFPAKYRHLLRSMSVFFGVVGLVFMLLSYVGNASSTLGEWSRSAPLWLGAAVLSWLLARLRSLVLIGIGALLLSGYAIYDLHWITAFAGFAFLVLPLVSHRGVIHTPEFAAVLSVGLLSFSTQQPELIYALAFGFVLGWWAHLAGDVFGSEGIHSLLLPKLKIALHWFHNGGSAERWIARVCWGCSLLIWAMLMFQNHFVF</sequence>
<dbReference type="GeneID" id="77008643"/>
<evidence type="ECO:0000256" key="1">
    <source>
        <dbReference type="SAM" id="Phobius"/>
    </source>
</evidence>
<comment type="caution">
    <text evidence="2">The sequence shown here is derived from an EMBL/GenBank/DDBJ whole genome shotgun (WGS) entry which is preliminary data.</text>
</comment>
<proteinExistence type="predicted"/>
<dbReference type="AlphaFoldDB" id="A0A090YLL5"/>
<dbReference type="RefSeq" id="WP_036624679.1">
    <property type="nucleotide sequence ID" value="NZ_JAKOBR010000117.1"/>
</dbReference>
<keyword evidence="3" id="KW-1185">Reference proteome</keyword>
<dbReference type="Pfam" id="PF04307">
    <property type="entry name" value="YdjM"/>
    <property type="match status" value="1"/>
</dbReference>
<accession>A0A090YLL5</accession>
<feature type="transmembrane region" description="Helical" evidence="1">
    <location>
        <begin position="69"/>
        <end position="90"/>
    </location>
</feature>
<dbReference type="STRING" id="44252.DJ90_2956"/>
<name>A0A090YLL5_PAEMA</name>
<feature type="transmembrane region" description="Helical" evidence="1">
    <location>
        <begin position="164"/>
        <end position="180"/>
    </location>
</feature>
<dbReference type="Proteomes" id="UP000029278">
    <property type="component" value="Unassembled WGS sequence"/>
</dbReference>
<organism evidence="2 3">
    <name type="scientific">Paenibacillus macerans</name>
    <name type="common">Bacillus macerans</name>
    <dbReference type="NCBI Taxonomy" id="44252"/>
    <lineage>
        <taxon>Bacteria</taxon>
        <taxon>Bacillati</taxon>
        <taxon>Bacillota</taxon>
        <taxon>Bacilli</taxon>
        <taxon>Bacillales</taxon>
        <taxon>Paenibacillaceae</taxon>
        <taxon>Paenibacillus</taxon>
    </lineage>
</organism>
<dbReference type="HOGENOM" id="CLU_1061065_0_0_9"/>
<keyword evidence="1" id="KW-1133">Transmembrane helix</keyword>
<protein>
    <submittedName>
        <fullName evidence="2">Uncharacterized protein</fullName>
    </submittedName>
</protein>
<feature type="transmembrane region" description="Helical" evidence="1">
    <location>
        <begin position="32"/>
        <end position="49"/>
    </location>
</feature>
<evidence type="ECO:0000313" key="2">
    <source>
        <dbReference type="EMBL" id="KFM93040.1"/>
    </source>
</evidence>